<sequence>MGDDIILCKIAEEECINIEEKDLAKCIKYKKRTWRLTDSLQTHASELQEILDLSSTISFKNIDFGFVESWLVVIYREGYQRNKAIHEIIEKLFSIIFVNYSSLARGINGRLNENPGGSEKVLKTYVTTQLFEALKKAHLIHETNSQETLKLPAKFLPTLCKYQERTIHWLLQREQHVHSFPAYFIKLQAKDAQSTVYKYFCGQFFQRERPADIVLPPGGILAEEMGLGKTVEILALILLHPRLNVQVPGFIESLSKNLPAKRKRMLKEVFCICSSDSKRNLISCGKCCLWQHKNCVNKYEKDNDDVESVYFCPACWQEIIQDNGKIPSKATFIVSPNMINFQWMEEIKCHVQPTLKVFIYEGVSAGKWICPLQLANYDIVLTHYNALRSDIYFTQDNVSGRVMRNKPRSMRMHTPLLMLEWWRVCLDEAQMVESNISKAATLAKMLPAINRWAVTGTPIQRSLNDLQNLLQFIGFEEAAEPQFWDYIVNDFVVHYEPTSGSERSFQLLNVLQKCMWRTSKVDIMEELNIPPQQEVTHRIEFDNLEKLFYREQHQECREKFMENVHKYKKRMITISPQIMKIVSRSTSHLQFGMIPLLKNFTFLKILQPFLKIRQSCIMPVVTSNNIAQQKQFLQPQELHNYLKSNNELSCKSELRSMASSHNGLAALHFLEKRYDEALKHYKEVLKLAKNYVELNITVDKLLQIHALHNIMQILIILQPLENKLSEGTLIEYEQQYNALEWKYLETYSNTLSQVNSAYCSILEQINDDVTKEYLPFLGDQLIILSAVELSSFLQKIFEECSQRFAETHAEYKLGEITSVRTILYLMDIWFTKVSTSWKNLVKDFDSLQYFRDNVKSRNQVSSATWRDITQLINDVYDCHLSDIRENEKQKKSRKPSVKKPKCKLCKIRDAINIFECLLFLKVIDEQNQLTDGVDNPSFEFFLNKVIFSYLKSKLKQPEVQASIEKLTQYFDNLQMLCKSFIKLWIEMEYTIKAYDELNMCKMRISLAENAEEKSNFKVFKHEINQRVMEQKEQLYEAQRMFVTQLARLKYIKHLENKKDPGPCPICRFEEDDRYAVLECGHHLCYTCLKHLKQVSNLRSHFKCSICRHTQRFQNLYYATRISKKVPENDLKINGSYTSKITYIVCLVLKLKKQYEEAPAQAKEALKILIFSQWEPILGALAGALTNNDVKLRAQCTTKTIKEFKDPTLGITCLLMPLLRGSKGLNLIEATHVFLVEPILNPGEELQAIGRIHRFGQTRSTTVHRFIVIGTIEENIYNFIASKQAGDTSTTSAHKNWEFNNISLQAFESLFALEQKNECD</sequence>
<feature type="repeat" description="TPR" evidence="6">
    <location>
        <begin position="658"/>
        <end position="691"/>
    </location>
</feature>
<dbReference type="GO" id="GO:0005634">
    <property type="term" value="C:nucleus"/>
    <property type="evidence" value="ECO:0007669"/>
    <property type="project" value="TreeGrafter"/>
</dbReference>
<dbReference type="GO" id="GO:0061630">
    <property type="term" value="F:ubiquitin protein ligase activity"/>
    <property type="evidence" value="ECO:0007669"/>
    <property type="project" value="TreeGrafter"/>
</dbReference>
<dbReference type="Gene3D" id="3.30.40.10">
    <property type="entry name" value="Zinc/RING finger domain, C3HC4 (zinc finger)"/>
    <property type="match status" value="2"/>
</dbReference>
<dbReference type="PROSITE" id="PS51194">
    <property type="entry name" value="HELICASE_CTER"/>
    <property type="match status" value="1"/>
</dbReference>
<dbReference type="InterPro" id="IPR052583">
    <property type="entry name" value="ATP-helicase/E3_Ub-Ligase"/>
</dbReference>
<dbReference type="InterPro" id="IPR017907">
    <property type="entry name" value="Znf_RING_CS"/>
</dbReference>
<dbReference type="InterPro" id="IPR049730">
    <property type="entry name" value="SNF2/RAD54-like_C"/>
</dbReference>
<evidence type="ECO:0000259" key="7">
    <source>
        <dbReference type="PROSITE" id="PS50089"/>
    </source>
</evidence>
<dbReference type="SMART" id="SM00487">
    <property type="entry name" value="DEXDc"/>
    <property type="match status" value="1"/>
</dbReference>
<dbReference type="PANTHER" id="PTHR45865">
    <property type="entry name" value="E3 UBIQUITIN-PROTEIN LIGASE SHPRH FAMILY MEMBER"/>
    <property type="match status" value="1"/>
</dbReference>
<dbReference type="Gene3D" id="3.40.50.300">
    <property type="entry name" value="P-loop containing nucleotide triphosphate hydrolases"/>
    <property type="match status" value="1"/>
</dbReference>
<evidence type="ECO:0000256" key="1">
    <source>
        <dbReference type="ARBA" id="ARBA00022723"/>
    </source>
</evidence>
<evidence type="ECO:0000256" key="3">
    <source>
        <dbReference type="ARBA" id="ARBA00022801"/>
    </source>
</evidence>
<dbReference type="InterPro" id="IPR048686">
    <property type="entry name" value="SHPRH_helical_1st"/>
</dbReference>
<dbReference type="SMART" id="SM00028">
    <property type="entry name" value="TPR"/>
    <property type="match status" value="1"/>
</dbReference>
<evidence type="ECO:0000256" key="2">
    <source>
        <dbReference type="ARBA" id="ARBA00022771"/>
    </source>
</evidence>
<dbReference type="SUPFAM" id="SSF48452">
    <property type="entry name" value="TPR-like"/>
    <property type="match status" value="1"/>
</dbReference>
<keyword evidence="2 5" id="KW-0863">Zinc-finger</keyword>
<dbReference type="EnsemblMetazoa" id="GAUT038969-RA">
    <property type="protein sequence ID" value="GAUT038969-PA"/>
    <property type="gene ID" value="GAUT038969"/>
</dbReference>
<dbReference type="CDD" id="cd18793">
    <property type="entry name" value="SF2_C_SNF"/>
    <property type="match status" value="1"/>
</dbReference>
<dbReference type="InterPro" id="IPR001841">
    <property type="entry name" value="Znf_RING"/>
</dbReference>
<organism evidence="9 10">
    <name type="scientific">Glossina austeni</name>
    <name type="common">Savannah tsetse fly</name>
    <dbReference type="NCBI Taxonomy" id="7395"/>
    <lineage>
        <taxon>Eukaryota</taxon>
        <taxon>Metazoa</taxon>
        <taxon>Ecdysozoa</taxon>
        <taxon>Arthropoda</taxon>
        <taxon>Hexapoda</taxon>
        <taxon>Insecta</taxon>
        <taxon>Pterygota</taxon>
        <taxon>Neoptera</taxon>
        <taxon>Endopterygota</taxon>
        <taxon>Diptera</taxon>
        <taxon>Brachycera</taxon>
        <taxon>Muscomorpha</taxon>
        <taxon>Hippoboscoidea</taxon>
        <taxon>Glossinidae</taxon>
        <taxon>Glossina</taxon>
    </lineage>
</organism>
<dbReference type="InterPro" id="IPR019734">
    <property type="entry name" value="TPR_rpt"/>
</dbReference>
<reference evidence="9" key="1">
    <citation type="submission" date="2020-05" db="UniProtKB">
        <authorList>
            <consortium name="EnsemblMetazoa"/>
        </authorList>
    </citation>
    <scope>IDENTIFICATION</scope>
    <source>
        <strain evidence="9">TTRI</strain>
    </source>
</reference>
<keyword evidence="1" id="KW-0479">Metal-binding</keyword>
<dbReference type="InterPro" id="IPR011990">
    <property type="entry name" value="TPR-like_helical_dom_sf"/>
</dbReference>
<dbReference type="GO" id="GO:0016787">
    <property type="term" value="F:hydrolase activity"/>
    <property type="evidence" value="ECO:0007669"/>
    <property type="project" value="UniProtKB-KW"/>
</dbReference>
<evidence type="ECO:0000256" key="6">
    <source>
        <dbReference type="PROSITE-ProRule" id="PRU00339"/>
    </source>
</evidence>
<keyword evidence="10" id="KW-1185">Reference proteome</keyword>
<feature type="domain" description="RING-type" evidence="7">
    <location>
        <begin position="1063"/>
        <end position="1107"/>
    </location>
</feature>
<dbReference type="PROSITE" id="PS50089">
    <property type="entry name" value="ZF_RING_2"/>
    <property type="match status" value="1"/>
</dbReference>
<dbReference type="Proteomes" id="UP000078200">
    <property type="component" value="Unassembled WGS sequence"/>
</dbReference>
<dbReference type="PROSITE" id="PS00518">
    <property type="entry name" value="ZF_RING_1"/>
    <property type="match status" value="1"/>
</dbReference>
<dbReference type="GO" id="GO:0005737">
    <property type="term" value="C:cytoplasm"/>
    <property type="evidence" value="ECO:0007669"/>
    <property type="project" value="UniProtKB-ARBA"/>
</dbReference>
<evidence type="ECO:0000259" key="8">
    <source>
        <dbReference type="PROSITE" id="PS51194"/>
    </source>
</evidence>
<dbReference type="GO" id="GO:0005524">
    <property type="term" value="F:ATP binding"/>
    <property type="evidence" value="ECO:0007669"/>
    <property type="project" value="InterPro"/>
</dbReference>
<evidence type="ECO:0000256" key="4">
    <source>
        <dbReference type="ARBA" id="ARBA00022833"/>
    </source>
</evidence>
<dbReference type="GO" id="GO:0008270">
    <property type="term" value="F:zinc ion binding"/>
    <property type="evidence" value="ECO:0007669"/>
    <property type="project" value="UniProtKB-KW"/>
</dbReference>
<dbReference type="InterPro" id="IPR001650">
    <property type="entry name" value="Helicase_C-like"/>
</dbReference>
<dbReference type="InterPro" id="IPR011011">
    <property type="entry name" value="Znf_FYVE_PHD"/>
</dbReference>
<evidence type="ECO:0008006" key="11">
    <source>
        <dbReference type="Google" id="ProtNLM"/>
    </source>
</evidence>
<dbReference type="Gene3D" id="1.25.40.10">
    <property type="entry name" value="Tetratricopeptide repeat domain"/>
    <property type="match status" value="1"/>
</dbReference>
<dbReference type="InterPro" id="IPR000330">
    <property type="entry name" value="SNF2_N"/>
</dbReference>
<dbReference type="InterPro" id="IPR001965">
    <property type="entry name" value="Znf_PHD"/>
</dbReference>
<keyword evidence="6" id="KW-0802">TPR repeat</keyword>
<dbReference type="VEuPathDB" id="VectorBase:GAUT038969"/>
<dbReference type="GO" id="GO:0006974">
    <property type="term" value="P:DNA damage response"/>
    <property type="evidence" value="ECO:0007669"/>
    <property type="project" value="TreeGrafter"/>
</dbReference>
<dbReference type="InterPro" id="IPR038718">
    <property type="entry name" value="SNF2-like_sf"/>
</dbReference>
<dbReference type="CDD" id="cd18070">
    <property type="entry name" value="DEXQc_SHPRH"/>
    <property type="match status" value="1"/>
</dbReference>
<evidence type="ECO:0000313" key="9">
    <source>
        <dbReference type="EnsemblMetazoa" id="GAUT038969-PA"/>
    </source>
</evidence>
<dbReference type="STRING" id="7395.A0A1A9VJ12"/>
<dbReference type="InterPro" id="IPR019786">
    <property type="entry name" value="Zinc_finger_PHD-type_CS"/>
</dbReference>
<dbReference type="GO" id="GO:0000209">
    <property type="term" value="P:protein polyubiquitination"/>
    <property type="evidence" value="ECO:0007669"/>
    <property type="project" value="TreeGrafter"/>
</dbReference>
<evidence type="ECO:0000313" key="10">
    <source>
        <dbReference type="Proteomes" id="UP000078200"/>
    </source>
</evidence>
<dbReference type="InterPro" id="IPR027417">
    <property type="entry name" value="P-loop_NTPase"/>
</dbReference>
<dbReference type="PANTHER" id="PTHR45865:SF1">
    <property type="entry name" value="E3 UBIQUITIN-PROTEIN LIGASE SHPRH"/>
    <property type="match status" value="1"/>
</dbReference>
<dbReference type="SMART" id="SM00249">
    <property type="entry name" value="PHD"/>
    <property type="match status" value="1"/>
</dbReference>
<dbReference type="Pfam" id="PF21325">
    <property type="entry name" value="SHPRH_helical-1st"/>
    <property type="match status" value="1"/>
</dbReference>
<dbReference type="SUPFAM" id="SSF52540">
    <property type="entry name" value="P-loop containing nucleoside triphosphate hydrolases"/>
    <property type="match status" value="2"/>
</dbReference>
<keyword evidence="3" id="KW-0378">Hydrolase</keyword>
<dbReference type="PROSITE" id="PS50005">
    <property type="entry name" value="TPR"/>
    <property type="match status" value="1"/>
</dbReference>
<dbReference type="InterPro" id="IPR014001">
    <property type="entry name" value="Helicase_ATP-bd"/>
</dbReference>
<feature type="domain" description="Helicase C-terminal" evidence="8">
    <location>
        <begin position="1142"/>
        <end position="1304"/>
    </location>
</feature>
<dbReference type="Gene3D" id="3.40.50.10810">
    <property type="entry name" value="Tandem AAA-ATPase domain"/>
    <property type="match status" value="1"/>
</dbReference>
<name>A0A1A9VJ12_GLOAU</name>
<proteinExistence type="predicted"/>
<dbReference type="InterPro" id="IPR013083">
    <property type="entry name" value="Znf_RING/FYVE/PHD"/>
</dbReference>
<dbReference type="SUPFAM" id="SSF57903">
    <property type="entry name" value="FYVE/PHD zinc finger"/>
    <property type="match status" value="1"/>
</dbReference>
<dbReference type="Pfam" id="PF00176">
    <property type="entry name" value="SNF2-rel_dom"/>
    <property type="match status" value="1"/>
</dbReference>
<evidence type="ECO:0000256" key="5">
    <source>
        <dbReference type="PROSITE-ProRule" id="PRU00175"/>
    </source>
</evidence>
<dbReference type="PROSITE" id="PS01359">
    <property type="entry name" value="ZF_PHD_1"/>
    <property type="match status" value="1"/>
</dbReference>
<keyword evidence="4" id="KW-0862">Zinc</keyword>
<dbReference type="SMART" id="SM00184">
    <property type="entry name" value="RING"/>
    <property type="match status" value="1"/>
</dbReference>
<accession>A0A1A9VJ12</accession>
<dbReference type="SUPFAM" id="SSF57850">
    <property type="entry name" value="RING/U-box"/>
    <property type="match status" value="1"/>
</dbReference>
<protein>
    <recommendedName>
        <fullName evidence="11">RING-type domain-containing protein</fullName>
    </recommendedName>
</protein>